<dbReference type="EMBL" id="FWFR01000001">
    <property type="protein sequence ID" value="SLN44985.1"/>
    <property type="molecule type" value="Genomic_DNA"/>
</dbReference>
<reference evidence="2 3" key="1">
    <citation type="submission" date="2017-03" db="EMBL/GenBank/DDBJ databases">
        <authorList>
            <person name="Afonso C.L."/>
            <person name="Miller P.J."/>
            <person name="Scott M.A."/>
            <person name="Spackman E."/>
            <person name="Goraichik I."/>
            <person name="Dimitrov K.M."/>
            <person name="Suarez D.L."/>
            <person name="Swayne D.E."/>
        </authorList>
    </citation>
    <scope>NUCLEOTIDE SEQUENCE [LARGE SCALE GENOMIC DNA]</scope>
    <source>
        <strain evidence="2 3">CECT 7691</strain>
    </source>
</reference>
<sequence>MPANRIIIAAVAAIVMSADGRAMEPVPSGHAPMPPDPILLASSPAAKPAEPPGVDEPAFVRLQPFSVAIWKHKRVTHQVFLTLTIDVADEDAVEHVRAMRPRLRDAFIRELNMGSIMRAEGDGLDYDGLGNRLTAVAKRLLGDAVVNRVLIADALSTAS</sequence>
<dbReference type="AlphaFoldDB" id="A0A1Y5SPE9"/>
<organism evidence="2 3">
    <name type="scientific">Oceanibacterium hippocampi</name>
    <dbReference type="NCBI Taxonomy" id="745714"/>
    <lineage>
        <taxon>Bacteria</taxon>
        <taxon>Pseudomonadati</taxon>
        <taxon>Pseudomonadota</taxon>
        <taxon>Alphaproteobacteria</taxon>
        <taxon>Sneathiellales</taxon>
        <taxon>Sneathiellaceae</taxon>
        <taxon>Oceanibacterium</taxon>
    </lineage>
</organism>
<dbReference type="InParanoid" id="A0A1Y5SPE9"/>
<evidence type="ECO:0000256" key="1">
    <source>
        <dbReference type="SAM" id="MobiDB-lite"/>
    </source>
</evidence>
<dbReference type="RefSeq" id="WP_085883140.1">
    <property type="nucleotide sequence ID" value="NZ_FWFR01000001.1"/>
</dbReference>
<evidence type="ECO:0000313" key="2">
    <source>
        <dbReference type="EMBL" id="SLN44985.1"/>
    </source>
</evidence>
<evidence type="ECO:0008006" key="4">
    <source>
        <dbReference type="Google" id="ProtNLM"/>
    </source>
</evidence>
<proteinExistence type="predicted"/>
<dbReference type="Proteomes" id="UP000193200">
    <property type="component" value="Unassembled WGS sequence"/>
</dbReference>
<dbReference type="OrthoDB" id="8482209at2"/>
<feature type="region of interest" description="Disordered" evidence="1">
    <location>
        <begin position="24"/>
        <end position="53"/>
    </location>
</feature>
<accession>A0A1Y5SPE9</accession>
<protein>
    <recommendedName>
        <fullName evidence="4">Flagellar protein FliL</fullName>
    </recommendedName>
</protein>
<keyword evidence="3" id="KW-1185">Reference proteome</keyword>
<gene>
    <name evidence="2" type="ORF">OCH7691_01919</name>
</gene>
<name>A0A1Y5SPE9_9PROT</name>
<evidence type="ECO:0000313" key="3">
    <source>
        <dbReference type="Proteomes" id="UP000193200"/>
    </source>
</evidence>